<dbReference type="HOGENOM" id="CLU_1620112_0_0_1"/>
<reference evidence="2 3" key="1">
    <citation type="submission" date="2014-06" db="EMBL/GenBank/DDBJ databases">
        <title>Evolutionary Origins and Diversification of the Mycorrhizal Mutualists.</title>
        <authorList>
            <consortium name="DOE Joint Genome Institute"/>
            <consortium name="Mycorrhizal Genomics Consortium"/>
            <person name="Kohler A."/>
            <person name="Kuo A."/>
            <person name="Nagy L.G."/>
            <person name="Floudas D."/>
            <person name="Copeland A."/>
            <person name="Barry K.W."/>
            <person name="Cichocki N."/>
            <person name="Veneault-Fourrey C."/>
            <person name="LaButti K."/>
            <person name="Lindquist E.A."/>
            <person name="Lipzen A."/>
            <person name="Lundell T."/>
            <person name="Morin E."/>
            <person name="Murat C."/>
            <person name="Riley R."/>
            <person name="Ohm R."/>
            <person name="Sun H."/>
            <person name="Tunlid A."/>
            <person name="Henrissat B."/>
            <person name="Grigoriev I.V."/>
            <person name="Hibbett D.S."/>
            <person name="Martin F."/>
        </authorList>
    </citation>
    <scope>NUCLEOTIDE SEQUENCE [LARGE SCALE GENOMIC DNA]</scope>
    <source>
        <strain evidence="2 3">SS14</strain>
    </source>
</reference>
<protein>
    <submittedName>
        <fullName evidence="2">Uncharacterized protein</fullName>
    </submittedName>
</protein>
<evidence type="ECO:0000313" key="2">
    <source>
        <dbReference type="EMBL" id="KIJ34571.1"/>
    </source>
</evidence>
<keyword evidence="3" id="KW-1185">Reference proteome</keyword>
<dbReference type="EMBL" id="KN837198">
    <property type="protein sequence ID" value="KIJ34571.1"/>
    <property type="molecule type" value="Genomic_DNA"/>
</dbReference>
<name>A0A0C9VB90_SPHS4</name>
<feature type="region of interest" description="Disordered" evidence="1">
    <location>
        <begin position="95"/>
        <end position="114"/>
    </location>
</feature>
<dbReference type="AlphaFoldDB" id="A0A0C9VB90"/>
<sequence>MSDDSYQVARNTEGDSEWDYEAIRLTIEKLNELQEANQQDILAKATQNHDAGFKVDTGDVLALKDVLFSLSMHYRDGATDVVLNSVLQDVPVMAESQHPTQASSGSSEEVSPTVVKDGFKPPEEVHNGCDFTHQETWQNATEATIPGQDVDHRQDVGHMIFCSN</sequence>
<proteinExistence type="predicted"/>
<evidence type="ECO:0000256" key="1">
    <source>
        <dbReference type="SAM" id="MobiDB-lite"/>
    </source>
</evidence>
<feature type="compositionally biased region" description="Polar residues" evidence="1">
    <location>
        <begin position="97"/>
        <end position="110"/>
    </location>
</feature>
<organism evidence="2 3">
    <name type="scientific">Sphaerobolus stellatus (strain SS14)</name>
    <dbReference type="NCBI Taxonomy" id="990650"/>
    <lineage>
        <taxon>Eukaryota</taxon>
        <taxon>Fungi</taxon>
        <taxon>Dikarya</taxon>
        <taxon>Basidiomycota</taxon>
        <taxon>Agaricomycotina</taxon>
        <taxon>Agaricomycetes</taxon>
        <taxon>Phallomycetidae</taxon>
        <taxon>Geastrales</taxon>
        <taxon>Sphaerobolaceae</taxon>
        <taxon>Sphaerobolus</taxon>
    </lineage>
</organism>
<dbReference type="Proteomes" id="UP000054279">
    <property type="component" value="Unassembled WGS sequence"/>
</dbReference>
<gene>
    <name evidence="2" type="ORF">M422DRAFT_263351</name>
</gene>
<accession>A0A0C9VB90</accession>
<evidence type="ECO:0000313" key="3">
    <source>
        <dbReference type="Proteomes" id="UP000054279"/>
    </source>
</evidence>